<dbReference type="InterPro" id="IPR014543">
    <property type="entry name" value="UCP028291"/>
</dbReference>
<organism evidence="1 2">
    <name type="scientific">Planosporangium mesophilum</name>
    <dbReference type="NCBI Taxonomy" id="689768"/>
    <lineage>
        <taxon>Bacteria</taxon>
        <taxon>Bacillati</taxon>
        <taxon>Actinomycetota</taxon>
        <taxon>Actinomycetes</taxon>
        <taxon>Micromonosporales</taxon>
        <taxon>Micromonosporaceae</taxon>
        <taxon>Planosporangium</taxon>
    </lineage>
</organism>
<dbReference type="Proteomes" id="UP000599074">
    <property type="component" value="Unassembled WGS sequence"/>
</dbReference>
<keyword evidence="2" id="KW-1185">Reference proteome</keyword>
<reference evidence="1" key="1">
    <citation type="submission" date="2021-01" db="EMBL/GenBank/DDBJ databases">
        <title>Whole genome shotgun sequence of Planosporangium mesophilum NBRC 109066.</title>
        <authorList>
            <person name="Komaki H."/>
            <person name="Tamura T."/>
        </authorList>
    </citation>
    <scope>NUCLEOTIDE SEQUENCE</scope>
    <source>
        <strain evidence="1">NBRC 109066</strain>
    </source>
</reference>
<comment type="caution">
    <text evidence="1">The sequence shown here is derived from an EMBL/GenBank/DDBJ whole genome shotgun (WGS) entry which is preliminary data.</text>
</comment>
<evidence type="ECO:0008006" key="3">
    <source>
        <dbReference type="Google" id="ProtNLM"/>
    </source>
</evidence>
<name>A0A8J3X1Q5_9ACTN</name>
<dbReference type="AlphaFoldDB" id="A0A8J3X1Q5"/>
<dbReference type="PIRSF" id="PIRSF028291">
    <property type="entry name" value="UCP028291"/>
    <property type="match status" value="1"/>
</dbReference>
<dbReference type="RefSeq" id="WP_168116904.1">
    <property type="nucleotide sequence ID" value="NZ_BOON01000033.1"/>
</dbReference>
<dbReference type="Pfam" id="PF09981">
    <property type="entry name" value="DUF2218"/>
    <property type="match status" value="1"/>
</dbReference>
<proteinExistence type="predicted"/>
<dbReference type="Gene3D" id="3.30.310.50">
    <property type="entry name" value="Alpha-D-phosphohexomutase, C-terminal domain"/>
    <property type="match status" value="1"/>
</dbReference>
<accession>A0A8J3X1Q5</accession>
<sequence length="98" mass="10564">MAYSTTARVTTDRPGRYIKQLVSHMSHKVPTELAEDGSGRIALRGGECVLTPAAGHLDMTATADDVEAVAGIEDVITRHLVRFATQEELTVTWVPASD</sequence>
<evidence type="ECO:0000313" key="1">
    <source>
        <dbReference type="EMBL" id="GII24036.1"/>
    </source>
</evidence>
<protein>
    <recommendedName>
        <fullName evidence="3">DUF2218 domain-containing protein</fullName>
    </recommendedName>
</protein>
<dbReference type="EMBL" id="BOON01000033">
    <property type="protein sequence ID" value="GII24036.1"/>
    <property type="molecule type" value="Genomic_DNA"/>
</dbReference>
<gene>
    <name evidence="1" type="ORF">Pme01_36330</name>
</gene>
<evidence type="ECO:0000313" key="2">
    <source>
        <dbReference type="Proteomes" id="UP000599074"/>
    </source>
</evidence>